<gene>
    <name evidence="2" type="ORF">RIMI_LOCUS22977749</name>
</gene>
<name>A0ABN9MND2_9NEOB</name>
<dbReference type="SUPFAM" id="SSF56574">
    <property type="entry name" value="Serpins"/>
    <property type="match status" value="1"/>
</dbReference>
<sequence length="246" mass="27392">MKTLLFLCVGACYLHLGVLQSLYLTIKAPRDLQQQYSHNYVFISLEFNIASLNSIAEELDRPGSSFQSTDGVTVFLNDDRSAGNKNMKVTAVDFNNPTEAKTKLNSYVTEKTSGKIKNFFNDFKTSTDSVIVSYADAWKVPVSGGSKYTVQLTGEYNAMVNTELGFTMIEIPKNQNIKALIIIPDNGRDEKVGKSVTDKNLTQWRKSLTRQKINLEVPRATLFGCAAIISEEIVMDGMVFKTTKVT</sequence>
<evidence type="ECO:0000313" key="2">
    <source>
        <dbReference type="EMBL" id="CAJ0968305.1"/>
    </source>
</evidence>
<organism evidence="2 3">
    <name type="scientific">Ranitomeya imitator</name>
    <name type="common">mimic poison frog</name>
    <dbReference type="NCBI Taxonomy" id="111125"/>
    <lineage>
        <taxon>Eukaryota</taxon>
        <taxon>Metazoa</taxon>
        <taxon>Chordata</taxon>
        <taxon>Craniata</taxon>
        <taxon>Vertebrata</taxon>
        <taxon>Euteleostomi</taxon>
        <taxon>Amphibia</taxon>
        <taxon>Batrachia</taxon>
        <taxon>Anura</taxon>
        <taxon>Neobatrachia</taxon>
        <taxon>Hyloidea</taxon>
        <taxon>Dendrobatidae</taxon>
        <taxon>Dendrobatinae</taxon>
        <taxon>Ranitomeya</taxon>
    </lineage>
</organism>
<evidence type="ECO:0000259" key="1">
    <source>
        <dbReference type="Pfam" id="PF00079"/>
    </source>
</evidence>
<dbReference type="InterPro" id="IPR042178">
    <property type="entry name" value="Serpin_sf_1"/>
</dbReference>
<dbReference type="InterPro" id="IPR036186">
    <property type="entry name" value="Serpin_sf"/>
</dbReference>
<dbReference type="InterPro" id="IPR042185">
    <property type="entry name" value="Serpin_sf_2"/>
</dbReference>
<dbReference type="Proteomes" id="UP001176940">
    <property type="component" value="Unassembled WGS sequence"/>
</dbReference>
<dbReference type="Gene3D" id="2.30.39.10">
    <property type="entry name" value="Alpha-1-antitrypsin, domain 1"/>
    <property type="match status" value="1"/>
</dbReference>
<evidence type="ECO:0000313" key="3">
    <source>
        <dbReference type="Proteomes" id="UP001176940"/>
    </source>
</evidence>
<dbReference type="InterPro" id="IPR023796">
    <property type="entry name" value="Serpin_dom"/>
</dbReference>
<dbReference type="EMBL" id="CAUEEQ010079135">
    <property type="protein sequence ID" value="CAJ0968305.1"/>
    <property type="molecule type" value="Genomic_DNA"/>
</dbReference>
<comment type="caution">
    <text evidence="2">The sequence shown here is derived from an EMBL/GenBank/DDBJ whole genome shotgun (WGS) entry which is preliminary data.</text>
</comment>
<feature type="non-terminal residue" evidence="2">
    <location>
        <position position="246"/>
    </location>
</feature>
<feature type="domain" description="Serpin" evidence="1">
    <location>
        <begin position="153"/>
        <end position="221"/>
    </location>
</feature>
<reference evidence="2" key="1">
    <citation type="submission" date="2023-07" db="EMBL/GenBank/DDBJ databases">
        <authorList>
            <person name="Stuckert A."/>
        </authorList>
    </citation>
    <scope>NUCLEOTIDE SEQUENCE</scope>
</reference>
<dbReference type="Pfam" id="PF00079">
    <property type="entry name" value="Serpin"/>
    <property type="match status" value="2"/>
</dbReference>
<proteinExistence type="predicted"/>
<accession>A0ABN9MND2</accession>
<protein>
    <recommendedName>
        <fullName evidence="1">Serpin domain-containing protein</fullName>
    </recommendedName>
</protein>
<keyword evidence="3" id="KW-1185">Reference proteome</keyword>
<feature type="domain" description="Serpin" evidence="1">
    <location>
        <begin position="86"/>
        <end position="134"/>
    </location>
</feature>
<dbReference type="Gene3D" id="3.30.497.10">
    <property type="entry name" value="Antithrombin, subunit I, domain 2"/>
    <property type="match status" value="1"/>
</dbReference>